<reference evidence="9" key="1">
    <citation type="submission" date="2019-08" db="EMBL/GenBank/DDBJ databases">
        <authorList>
            <person name="Kucharzyk K."/>
            <person name="Murdoch R.W."/>
            <person name="Higgins S."/>
            <person name="Loffler F."/>
        </authorList>
    </citation>
    <scope>NUCLEOTIDE SEQUENCE</scope>
</reference>
<sequence>MAVIIIAVGMDFLKESVARIFSHKAIAADNFVIAVYGATILVKLWLFFFYRTIGRRIDSQAISAAAFDSLSDMLTTAVVLGALFASRFTALPVDGYAGTLVALFVMYGGVKILRNAMSPLVGECPDRALVEELRARLLQCPDICGVHDIIMHNYGPGQYYATAHAEVNRDGDLLHMHDALEAAEVAIARTMPIRLILHCDPYDAADPVIKLWRARMEEAVSELDAKLKLYDFRLDPQASDTLHFHLLTPRNYALSYEEITARLTARMKRYNPMIQLDIEFLNSFV</sequence>
<dbReference type="InterPro" id="IPR058533">
    <property type="entry name" value="Cation_efflux_TM"/>
</dbReference>
<feature type="domain" description="Cation efflux protein cytoplasmic" evidence="8">
    <location>
        <begin position="125"/>
        <end position="202"/>
    </location>
</feature>
<feature type="transmembrane region" description="Helical" evidence="6">
    <location>
        <begin position="96"/>
        <end position="113"/>
    </location>
</feature>
<dbReference type="SUPFAM" id="SSF161111">
    <property type="entry name" value="Cation efflux protein transmembrane domain-like"/>
    <property type="match status" value="1"/>
</dbReference>
<dbReference type="PANTHER" id="PTHR43840:SF15">
    <property type="entry name" value="MITOCHONDRIAL METAL TRANSPORTER 1-RELATED"/>
    <property type="match status" value="1"/>
</dbReference>
<evidence type="ECO:0000259" key="7">
    <source>
        <dbReference type="Pfam" id="PF01545"/>
    </source>
</evidence>
<evidence type="ECO:0000256" key="2">
    <source>
        <dbReference type="ARBA" id="ARBA00022448"/>
    </source>
</evidence>
<feature type="transmembrane region" description="Helical" evidence="6">
    <location>
        <begin position="31"/>
        <end position="50"/>
    </location>
</feature>
<dbReference type="InterPro" id="IPR050291">
    <property type="entry name" value="CDF_Transporter"/>
</dbReference>
<comment type="caution">
    <text evidence="9">The sequence shown here is derived from an EMBL/GenBank/DDBJ whole genome shotgun (WGS) entry which is preliminary data.</text>
</comment>
<evidence type="ECO:0000256" key="6">
    <source>
        <dbReference type="SAM" id="Phobius"/>
    </source>
</evidence>
<evidence type="ECO:0000313" key="9">
    <source>
        <dbReference type="EMBL" id="MPM59574.1"/>
    </source>
</evidence>
<dbReference type="SUPFAM" id="SSF160240">
    <property type="entry name" value="Cation efflux protein cytoplasmic domain-like"/>
    <property type="match status" value="1"/>
</dbReference>
<keyword evidence="3 6" id="KW-0812">Transmembrane</keyword>
<protein>
    <submittedName>
        <fullName evidence="9">Ferrous-iron efflux pump FieF</fullName>
    </submittedName>
</protein>
<dbReference type="AlphaFoldDB" id="A0A645BCZ3"/>
<keyword evidence="5 6" id="KW-0472">Membrane</keyword>
<dbReference type="Gene3D" id="1.20.1510.10">
    <property type="entry name" value="Cation efflux protein transmembrane domain"/>
    <property type="match status" value="1"/>
</dbReference>
<evidence type="ECO:0000256" key="1">
    <source>
        <dbReference type="ARBA" id="ARBA00004141"/>
    </source>
</evidence>
<dbReference type="InterPro" id="IPR002524">
    <property type="entry name" value="Cation_efflux"/>
</dbReference>
<dbReference type="GO" id="GO:0016020">
    <property type="term" value="C:membrane"/>
    <property type="evidence" value="ECO:0007669"/>
    <property type="project" value="UniProtKB-SubCell"/>
</dbReference>
<keyword evidence="4 6" id="KW-1133">Transmembrane helix</keyword>
<feature type="transmembrane region" description="Helical" evidence="6">
    <location>
        <begin position="62"/>
        <end position="84"/>
    </location>
</feature>
<organism evidence="9">
    <name type="scientific">bioreactor metagenome</name>
    <dbReference type="NCBI Taxonomy" id="1076179"/>
    <lineage>
        <taxon>unclassified sequences</taxon>
        <taxon>metagenomes</taxon>
        <taxon>ecological metagenomes</taxon>
    </lineage>
</organism>
<dbReference type="Gene3D" id="3.30.70.1350">
    <property type="entry name" value="Cation efflux protein, cytoplasmic domain"/>
    <property type="match status" value="1"/>
</dbReference>
<evidence type="ECO:0000259" key="8">
    <source>
        <dbReference type="Pfam" id="PF16916"/>
    </source>
</evidence>
<name>A0A645BCZ3_9ZZZZ</name>
<keyword evidence="2" id="KW-0813">Transport</keyword>
<gene>
    <name evidence="9" type="primary">fieF_30</name>
    <name evidence="9" type="ORF">SDC9_106418</name>
</gene>
<dbReference type="InterPro" id="IPR036837">
    <property type="entry name" value="Cation_efflux_CTD_sf"/>
</dbReference>
<dbReference type="EMBL" id="VSSQ01017358">
    <property type="protein sequence ID" value="MPM59574.1"/>
    <property type="molecule type" value="Genomic_DNA"/>
</dbReference>
<dbReference type="Pfam" id="PF01545">
    <property type="entry name" value="Cation_efflux"/>
    <property type="match status" value="1"/>
</dbReference>
<dbReference type="NCBIfam" id="TIGR01297">
    <property type="entry name" value="CDF"/>
    <property type="match status" value="1"/>
</dbReference>
<proteinExistence type="predicted"/>
<dbReference type="InterPro" id="IPR027469">
    <property type="entry name" value="Cation_efflux_TMD_sf"/>
</dbReference>
<dbReference type="GO" id="GO:0008324">
    <property type="term" value="F:monoatomic cation transmembrane transporter activity"/>
    <property type="evidence" value="ECO:0007669"/>
    <property type="project" value="InterPro"/>
</dbReference>
<evidence type="ECO:0000256" key="4">
    <source>
        <dbReference type="ARBA" id="ARBA00022989"/>
    </source>
</evidence>
<accession>A0A645BCZ3</accession>
<evidence type="ECO:0000256" key="3">
    <source>
        <dbReference type="ARBA" id="ARBA00022692"/>
    </source>
</evidence>
<dbReference type="PANTHER" id="PTHR43840">
    <property type="entry name" value="MITOCHONDRIAL METAL TRANSPORTER 1-RELATED"/>
    <property type="match status" value="1"/>
</dbReference>
<comment type="subcellular location">
    <subcellularLocation>
        <location evidence="1">Membrane</location>
        <topology evidence="1">Multi-pass membrane protein</topology>
    </subcellularLocation>
</comment>
<dbReference type="InterPro" id="IPR027470">
    <property type="entry name" value="Cation_efflux_CTD"/>
</dbReference>
<evidence type="ECO:0000256" key="5">
    <source>
        <dbReference type="ARBA" id="ARBA00023136"/>
    </source>
</evidence>
<feature type="domain" description="Cation efflux protein transmembrane" evidence="7">
    <location>
        <begin position="2"/>
        <end position="120"/>
    </location>
</feature>
<dbReference type="Pfam" id="PF16916">
    <property type="entry name" value="ZT_dimer"/>
    <property type="match status" value="1"/>
</dbReference>